<keyword evidence="2" id="KW-0597">Phosphoprotein</keyword>
<protein>
    <submittedName>
        <fullName evidence="8">Synapsin</fullName>
    </submittedName>
</protein>
<accession>A0A430QJ91</accession>
<evidence type="ECO:0000256" key="2">
    <source>
        <dbReference type="ARBA" id="ARBA00022553"/>
    </source>
</evidence>
<evidence type="ECO:0000259" key="7">
    <source>
        <dbReference type="Pfam" id="PF02750"/>
    </source>
</evidence>
<dbReference type="InterPro" id="IPR020897">
    <property type="entry name" value="Synapsin_pre-ATP-grasp_dom"/>
</dbReference>
<feature type="compositionally biased region" description="Polar residues" evidence="5">
    <location>
        <begin position="577"/>
        <end position="623"/>
    </location>
</feature>
<dbReference type="Gene3D" id="3.40.50.20">
    <property type="match status" value="1"/>
</dbReference>
<evidence type="ECO:0000259" key="6">
    <source>
        <dbReference type="Pfam" id="PF02078"/>
    </source>
</evidence>
<dbReference type="Pfam" id="PF02750">
    <property type="entry name" value="Synapsin_C"/>
    <property type="match status" value="1"/>
</dbReference>
<dbReference type="FunFam" id="3.30.470.20:FF:000059">
    <property type="entry name" value="Synapsin-3"/>
    <property type="match status" value="1"/>
</dbReference>
<feature type="region of interest" description="Disordered" evidence="5">
    <location>
        <begin position="51"/>
        <end position="79"/>
    </location>
</feature>
<dbReference type="GO" id="GO:0007269">
    <property type="term" value="P:neurotransmitter secretion"/>
    <property type="evidence" value="ECO:0007669"/>
    <property type="project" value="InterPro"/>
</dbReference>
<feature type="region of interest" description="Disordered" evidence="5">
    <location>
        <begin position="555"/>
        <end position="822"/>
    </location>
</feature>
<feature type="compositionally biased region" description="Polar residues" evidence="5">
    <location>
        <begin position="694"/>
        <end position="721"/>
    </location>
</feature>
<feature type="compositionally biased region" description="Polar residues" evidence="5">
    <location>
        <begin position="730"/>
        <end position="743"/>
    </location>
</feature>
<evidence type="ECO:0000256" key="3">
    <source>
        <dbReference type="ARBA" id="ARBA00023018"/>
    </source>
</evidence>
<dbReference type="PANTHER" id="PTHR10841:SF17">
    <property type="entry name" value="SYNAPSIN"/>
    <property type="match status" value="1"/>
</dbReference>
<dbReference type="GO" id="GO:0030672">
    <property type="term" value="C:synaptic vesicle membrane"/>
    <property type="evidence" value="ECO:0007669"/>
    <property type="project" value="TreeGrafter"/>
</dbReference>
<feature type="domain" description="Synapsin ATP-binding" evidence="7">
    <location>
        <begin position="316"/>
        <end position="524"/>
    </location>
</feature>
<dbReference type="InterPro" id="IPR013815">
    <property type="entry name" value="ATP_grasp_subdomain_1"/>
</dbReference>
<evidence type="ECO:0000313" key="9">
    <source>
        <dbReference type="Proteomes" id="UP000290809"/>
    </source>
</evidence>
<feature type="compositionally biased region" description="Low complexity" evidence="5">
    <location>
        <begin position="759"/>
        <end position="771"/>
    </location>
</feature>
<feature type="compositionally biased region" description="Polar residues" evidence="5">
    <location>
        <begin position="803"/>
        <end position="814"/>
    </location>
</feature>
<dbReference type="GO" id="GO:0005524">
    <property type="term" value="F:ATP binding"/>
    <property type="evidence" value="ECO:0007669"/>
    <property type="project" value="InterPro"/>
</dbReference>
<reference evidence="8 9" key="1">
    <citation type="journal article" date="2019" name="PLoS Pathog.">
        <title>Genome sequence of the bovine parasite Schistosoma bovis Tanzania.</title>
        <authorList>
            <person name="Oey H."/>
            <person name="Zakrzewski M."/>
            <person name="Gobert G."/>
            <person name="Gravermann K."/>
            <person name="Stoye J."/>
            <person name="Jones M."/>
            <person name="Mcmanus D."/>
            <person name="Krause L."/>
        </authorList>
    </citation>
    <scope>NUCLEOTIDE SEQUENCE [LARGE SCALE GENOMIC DNA]</scope>
    <source>
        <strain evidence="8 9">TAN1997</strain>
    </source>
</reference>
<keyword evidence="9" id="KW-1185">Reference proteome</keyword>
<dbReference type="AlphaFoldDB" id="A0A430QJ91"/>
<sequence length="835" mass="91283">MNTGMITYLKRRFSSGDLQGELADKRMQEGLPSFLRFGSTTQSGQSYQQYQQQSSNIQTTGQGYSNQPQDFSSTGPANYDMRYGSTAPTMAEQFSSSPTATTTANHTPGSVGRGRGAYPSAPTSPTRGMGLGASLMGPMGSLTGQISNTLMRSFNTAASTAQNISGKMSSKDHQKILLVIDDTQTDCLHLPLSKTVENSYIFNKTFTIHLLVTLHKSIHHKQLEEQKAEWCKYFRGKKLMGDWEIKVEQAQFSEISMTAYSEQGCVVSIYSDQIRSKPLKSFKPDFVLIRQHPSDLKENWQPILTGLMYGGTPCMNTLHAIYNMKNRPWLVSLLEFLFAHLLMIRNRLGKENFPLISQTYHTSHKEMVVAPAFPVIVKVGVGHRGEGKVKADTPFIYQDLVGLMISGQTYATTEPFIDANCDLHVQKIGTNYKAFMRKAISGNWKSNTGSALLEKVPMNDKFKIWIDEVSRLFGGLDICSIDALQSRSGEYFIYEANGSDMTLYGDSQETDRTEIAELVMQRMQSITYSSSIPKVPSLQTIGRTSETEKPVGIGIGSATPAAQPSIGPSAVHPTYNPPFQQLPSQPYSQVHQSQPVNVQQSLQPQVTQKYPPSTGITSNTNSLIGEPIGSVSPALSKHSDPGFVTSFGSPNSSLSSRADTPHQTSFSTPVTTAASRGHSTASENSDIGYRSNIGGLSSMQNTTHTNYSSHTWDQSSSSGLFSPSKIPPMDSTTKPNLMNQQPSAGFDASDHTTGTKMMSSPQQSFGSSFSSNVPYSTEKLGNDVSRKPTGQTTSGLDRPNVPPRQTSLRTGPSTEDTDDTMKNLRKTFAGIFGDL</sequence>
<comment type="caution">
    <text evidence="8">The sequence shown here is derived from an EMBL/GenBank/DDBJ whole genome shotgun (WGS) entry which is preliminary data.</text>
</comment>
<dbReference type="InterPro" id="IPR020898">
    <property type="entry name" value="Synapsin_ATP-bd_dom"/>
</dbReference>
<dbReference type="InterPro" id="IPR016185">
    <property type="entry name" value="PreATP-grasp_dom_sf"/>
</dbReference>
<dbReference type="STRING" id="6184.A0A430QJ91"/>
<evidence type="ECO:0000256" key="1">
    <source>
        <dbReference type="ARBA" id="ARBA00008243"/>
    </source>
</evidence>
<dbReference type="InterPro" id="IPR001359">
    <property type="entry name" value="Synapsin"/>
</dbReference>
<dbReference type="Gene3D" id="3.30.1490.20">
    <property type="entry name" value="ATP-grasp fold, A domain"/>
    <property type="match status" value="1"/>
</dbReference>
<evidence type="ECO:0000256" key="4">
    <source>
        <dbReference type="ARBA" id="ARBA00034103"/>
    </source>
</evidence>
<name>A0A430QJ91_SCHBO</name>
<feature type="compositionally biased region" description="Polar residues" evidence="5">
    <location>
        <begin position="56"/>
        <end position="76"/>
    </location>
</feature>
<dbReference type="PANTHER" id="PTHR10841">
    <property type="entry name" value="SYNAPSIN"/>
    <property type="match status" value="1"/>
</dbReference>
<dbReference type="Proteomes" id="UP000290809">
    <property type="component" value="Unassembled WGS sequence"/>
</dbReference>
<dbReference type="SUPFAM" id="SSF52440">
    <property type="entry name" value="PreATP-grasp domain"/>
    <property type="match status" value="1"/>
</dbReference>
<dbReference type="EMBL" id="QMKO01001646">
    <property type="protein sequence ID" value="RTG87754.1"/>
    <property type="molecule type" value="Genomic_DNA"/>
</dbReference>
<dbReference type="PRINTS" id="PR01368">
    <property type="entry name" value="SYNAPSIN"/>
</dbReference>
<dbReference type="Gene3D" id="3.30.470.20">
    <property type="entry name" value="ATP-grasp fold, B domain"/>
    <property type="match status" value="1"/>
</dbReference>
<feature type="compositionally biased region" description="Polar residues" evidence="5">
    <location>
        <begin position="646"/>
        <end position="685"/>
    </location>
</feature>
<feature type="domain" description="Synapsin pre-ATP-grasp" evidence="6">
    <location>
        <begin position="223"/>
        <end position="314"/>
    </location>
</feature>
<evidence type="ECO:0000313" key="8">
    <source>
        <dbReference type="EMBL" id="RTG87754.1"/>
    </source>
</evidence>
<evidence type="ECO:0000256" key="5">
    <source>
        <dbReference type="SAM" id="MobiDB-lite"/>
    </source>
</evidence>
<proteinExistence type="inferred from homology"/>
<keyword evidence="3" id="KW-0770">Synapse</keyword>
<dbReference type="SUPFAM" id="SSF56059">
    <property type="entry name" value="Glutathione synthetase ATP-binding domain-like"/>
    <property type="match status" value="1"/>
</dbReference>
<comment type="similarity">
    <text evidence="1">Belongs to the synapsin family.</text>
</comment>
<feature type="region of interest" description="Disordered" evidence="5">
    <location>
        <begin position="91"/>
        <end position="123"/>
    </location>
</feature>
<gene>
    <name evidence="8" type="ORF">DC041_0001688</name>
</gene>
<dbReference type="Pfam" id="PF02078">
    <property type="entry name" value="Synapsin"/>
    <property type="match status" value="1"/>
</dbReference>
<comment type="subcellular location">
    <subcellularLocation>
        <location evidence="4">Synapse</location>
    </subcellularLocation>
</comment>
<feature type="compositionally biased region" description="Polar residues" evidence="5">
    <location>
        <begin position="91"/>
        <end position="108"/>
    </location>
</feature>
<organism evidence="8 9">
    <name type="scientific">Schistosoma bovis</name>
    <name type="common">Blood fluke</name>
    <dbReference type="NCBI Taxonomy" id="6184"/>
    <lineage>
        <taxon>Eukaryota</taxon>
        <taxon>Metazoa</taxon>
        <taxon>Spiralia</taxon>
        <taxon>Lophotrochozoa</taxon>
        <taxon>Platyhelminthes</taxon>
        <taxon>Trematoda</taxon>
        <taxon>Digenea</taxon>
        <taxon>Strigeidida</taxon>
        <taxon>Schistosomatoidea</taxon>
        <taxon>Schistosomatidae</taxon>
        <taxon>Schistosoma</taxon>
    </lineage>
</organism>